<name>A0A9P8CBE7_9HELO</name>
<dbReference type="SUPFAM" id="SSF51905">
    <property type="entry name" value="FAD/NAD(P)-binding domain"/>
    <property type="match status" value="1"/>
</dbReference>
<proteinExistence type="inferred from homology"/>
<evidence type="ECO:0000256" key="5">
    <source>
        <dbReference type="SAM" id="Phobius"/>
    </source>
</evidence>
<dbReference type="Gene3D" id="3.40.30.20">
    <property type="match status" value="1"/>
</dbReference>
<dbReference type="EMBL" id="MU254425">
    <property type="protein sequence ID" value="KAG9240507.1"/>
    <property type="molecule type" value="Genomic_DNA"/>
</dbReference>
<gene>
    <name evidence="8" type="ORF">BJ878DRAFT_560722</name>
</gene>
<keyword evidence="5" id="KW-0812">Transmembrane</keyword>
<evidence type="ECO:0000259" key="7">
    <source>
        <dbReference type="Pfam" id="PF07976"/>
    </source>
</evidence>
<feature type="transmembrane region" description="Helical" evidence="5">
    <location>
        <begin position="7"/>
        <end position="27"/>
    </location>
</feature>
<dbReference type="GO" id="GO:0016709">
    <property type="term" value="F:oxidoreductase activity, acting on paired donors, with incorporation or reduction of molecular oxygen, NAD(P)H as one donor, and incorporation of one atom of oxygen"/>
    <property type="evidence" value="ECO:0007669"/>
    <property type="project" value="UniProtKB-ARBA"/>
</dbReference>
<evidence type="ECO:0000313" key="9">
    <source>
        <dbReference type="Proteomes" id="UP000887226"/>
    </source>
</evidence>
<dbReference type="GO" id="GO:0071949">
    <property type="term" value="F:FAD binding"/>
    <property type="evidence" value="ECO:0007669"/>
    <property type="project" value="InterPro"/>
</dbReference>
<feature type="domain" description="Phenol hydroxylase-like C-terminal dimerisation" evidence="7">
    <location>
        <begin position="406"/>
        <end position="587"/>
    </location>
</feature>
<dbReference type="InterPro" id="IPR038220">
    <property type="entry name" value="PHOX_C_sf"/>
</dbReference>
<protein>
    <submittedName>
        <fullName evidence="8">FAD binding domain-containing protein</fullName>
    </submittedName>
</protein>
<keyword evidence="5" id="KW-1133">Transmembrane helix</keyword>
<dbReference type="OrthoDB" id="1716816at2759"/>
<dbReference type="Gene3D" id="3.50.50.60">
    <property type="entry name" value="FAD/NAD(P)-binding domain"/>
    <property type="match status" value="1"/>
</dbReference>
<feature type="domain" description="FAD-binding" evidence="6">
    <location>
        <begin position="8"/>
        <end position="369"/>
    </location>
</feature>
<evidence type="ECO:0000256" key="4">
    <source>
        <dbReference type="ARBA" id="ARBA00023002"/>
    </source>
</evidence>
<evidence type="ECO:0000256" key="3">
    <source>
        <dbReference type="ARBA" id="ARBA00022827"/>
    </source>
</evidence>
<reference evidence="8" key="1">
    <citation type="journal article" date="2021" name="IMA Fungus">
        <title>Genomic characterization of three marine fungi, including Emericellopsis atlantica sp. nov. with signatures of a generalist lifestyle and marine biomass degradation.</title>
        <authorList>
            <person name="Hagestad O.C."/>
            <person name="Hou L."/>
            <person name="Andersen J.H."/>
            <person name="Hansen E.H."/>
            <person name="Altermark B."/>
            <person name="Li C."/>
            <person name="Kuhnert E."/>
            <person name="Cox R.J."/>
            <person name="Crous P.W."/>
            <person name="Spatafora J.W."/>
            <person name="Lail K."/>
            <person name="Amirebrahimi M."/>
            <person name="Lipzen A."/>
            <person name="Pangilinan J."/>
            <person name="Andreopoulos W."/>
            <person name="Hayes R.D."/>
            <person name="Ng V."/>
            <person name="Grigoriev I.V."/>
            <person name="Jackson S.A."/>
            <person name="Sutton T.D.S."/>
            <person name="Dobson A.D.W."/>
            <person name="Rama T."/>
        </authorList>
    </citation>
    <scope>NUCLEOTIDE SEQUENCE</scope>
    <source>
        <strain evidence="8">TRa3180A</strain>
    </source>
</reference>
<dbReference type="Pfam" id="PF07976">
    <property type="entry name" value="Phe_hydrox_dim"/>
    <property type="match status" value="1"/>
</dbReference>
<evidence type="ECO:0000256" key="2">
    <source>
        <dbReference type="ARBA" id="ARBA00022630"/>
    </source>
</evidence>
<dbReference type="Proteomes" id="UP000887226">
    <property type="component" value="Unassembled WGS sequence"/>
</dbReference>
<evidence type="ECO:0000256" key="1">
    <source>
        <dbReference type="ARBA" id="ARBA00007801"/>
    </source>
</evidence>
<dbReference type="InterPro" id="IPR036188">
    <property type="entry name" value="FAD/NAD-bd_sf"/>
</dbReference>
<dbReference type="InterPro" id="IPR036249">
    <property type="entry name" value="Thioredoxin-like_sf"/>
</dbReference>
<keyword evidence="5" id="KW-0472">Membrane</keyword>
<accession>A0A9P8CBE7</accession>
<dbReference type="InterPro" id="IPR012941">
    <property type="entry name" value="Phe_hydrox_C_dim_dom"/>
</dbReference>
<dbReference type="CDD" id="cd02979">
    <property type="entry name" value="PHOX_C"/>
    <property type="match status" value="1"/>
</dbReference>
<dbReference type="SUPFAM" id="SSF52833">
    <property type="entry name" value="Thioredoxin-like"/>
    <property type="match status" value="1"/>
</dbReference>
<dbReference type="PRINTS" id="PR00420">
    <property type="entry name" value="RNGMNOXGNASE"/>
</dbReference>
<organism evidence="8 9">
    <name type="scientific">Calycina marina</name>
    <dbReference type="NCBI Taxonomy" id="1763456"/>
    <lineage>
        <taxon>Eukaryota</taxon>
        <taxon>Fungi</taxon>
        <taxon>Dikarya</taxon>
        <taxon>Ascomycota</taxon>
        <taxon>Pezizomycotina</taxon>
        <taxon>Leotiomycetes</taxon>
        <taxon>Helotiales</taxon>
        <taxon>Pezizellaceae</taxon>
        <taxon>Calycina</taxon>
    </lineage>
</organism>
<keyword evidence="2" id="KW-0285">Flavoprotein</keyword>
<evidence type="ECO:0000313" key="8">
    <source>
        <dbReference type="EMBL" id="KAG9240507.1"/>
    </source>
</evidence>
<keyword evidence="4" id="KW-0560">Oxidoreductase</keyword>
<comment type="similarity">
    <text evidence="1">Belongs to the PheA/TfdB FAD monooxygenase family.</text>
</comment>
<dbReference type="Gene3D" id="3.30.9.10">
    <property type="entry name" value="D-Amino Acid Oxidase, subunit A, domain 2"/>
    <property type="match status" value="1"/>
</dbReference>
<comment type="caution">
    <text evidence="8">The sequence shown here is derived from an EMBL/GenBank/DDBJ whole genome shotgun (WGS) entry which is preliminary data.</text>
</comment>
<dbReference type="InterPro" id="IPR002938">
    <property type="entry name" value="FAD-bd"/>
</dbReference>
<dbReference type="InterPro" id="IPR050641">
    <property type="entry name" value="RIFMO-like"/>
</dbReference>
<dbReference type="PANTHER" id="PTHR43004:SF20">
    <property type="entry name" value="2-MONOOXYGENASE, PUTATIVE (AFU_ORTHOLOGUE AFUA_1G13660)-RELATED"/>
    <property type="match status" value="1"/>
</dbReference>
<dbReference type="Pfam" id="PF01494">
    <property type="entry name" value="FAD_binding_3"/>
    <property type="match status" value="1"/>
</dbReference>
<dbReference type="SUPFAM" id="SSF54373">
    <property type="entry name" value="FAD-linked reductases, C-terminal domain"/>
    <property type="match status" value="1"/>
</dbReference>
<sequence length="589" mass="66413">MDTSESYTDVLIIGAGLVSLIAALWMAKCGINARIIEKRDSSPRLGGADGLNPRSMEILDSFGLADDIKRLWEPTIDWCLWFRRADGNLQRRDRVAYESIHRTSYRFGFGLLGQGMIENIVIRKIEQDSAIRVEYEKKPVSIVLDHDKEHKTDTYPCLVRISCADGEKPEYHDEFVRAKYVIGADGARSWTRKQLGIGLQGTRTGDIWGVMDVIVVSDFPDIRASASVHSGAEGGFSFIRRERNLTRFYVQLIRGSNNNTRKQQTYDNIVEKLKRLIRPYTIQIVSCEWWSTYIIAQHLSEEMSRNDRVFLVGDAVHSHSPKIGLGMNVSMQDAYNLGWKIAGIINNQLDTGLLATYEQERRPVSEELLATDKFFLKLFDTHEDDQAAWMLQKEVQLIPFVMGFATQYRRSQLTSLNDQQRRLDSNIADAVTIGKRLPDFVVSNHATARIYPIRTLLRSYGNFHILVFAGDISNQEELANVNSLGHSLRKMNYVSSAASSPARLNTMLIHSSPRTSIELAALDGAFYPSHELLGKDINRVCCDICPTFADLGVHHNCNILIVRPDQYVGWCGGYSDVDGLGGYLGSIFA</sequence>
<keyword evidence="9" id="KW-1185">Reference proteome</keyword>
<dbReference type="PANTHER" id="PTHR43004">
    <property type="entry name" value="TRK SYSTEM POTASSIUM UPTAKE PROTEIN"/>
    <property type="match status" value="1"/>
</dbReference>
<keyword evidence="3" id="KW-0274">FAD</keyword>
<evidence type="ECO:0000259" key="6">
    <source>
        <dbReference type="Pfam" id="PF01494"/>
    </source>
</evidence>
<dbReference type="AlphaFoldDB" id="A0A9P8CBE7"/>